<feature type="transmembrane region" description="Helical" evidence="1">
    <location>
        <begin position="133"/>
        <end position="154"/>
    </location>
</feature>
<sequence>MKRYKKLLTAVLVIGIILVVFAIVLLLFGLIPSKDIKIATYYILVADFSLPFILLALPLAIGFDIIAWTIGVIIWLFGYGSWPGQALEIVLSAHPVIHHVFYVVFLLLGLFVMVVLPYWIFSAVRKAMNTQKHLDWGSSIVGTITLVMGMHILAHFLSPRGIATSIIEYVVGIPALATGILLPLKYKRIDYNFLAGLIGIVYGILLFATRFNHPSFSIYSIWFIIYAVRGLLQARTYRTTAPSQYSVLMALNFLLLVLGMLGVILPFFTLNSLPLVVAIALMIESVITWLE</sequence>
<feature type="transmembrane region" description="Helical" evidence="1">
    <location>
        <begin position="102"/>
        <end position="121"/>
    </location>
</feature>
<reference evidence="2 3" key="2">
    <citation type="journal article" date="2014" name="Genome Announc.">
        <title>Complete Genome Sequence of Coprothermobacter proteolyticus DSM 5265.</title>
        <authorList>
            <person name="Alexiev A."/>
            <person name="Coil D.A."/>
            <person name="Badger J.H."/>
            <person name="Enticknap J."/>
            <person name="Ward N."/>
            <person name="Robb F.T."/>
            <person name="Eisen J.A."/>
        </authorList>
    </citation>
    <scope>NUCLEOTIDE SEQUENCE [LARGE SCALE GENOMIC DNA]</scope>
    <source>
        <strain evidence="3">ATCC 35245 / DSM 5265 / OCM 4 / BT</strain>
    </source>
</reference>
<keyword evidence="1" id="KW-0472">Membrane</keyword>
<dbReference type="KEGG" id="cpo:COPRO5265_1554"/>
<dbReference type="Proteomes" id="UP000001732">
    <property type="component" value="Chromosome"/>
</dbReference>
<keyword evidence="1" id="KW-1133">Transmembrane helix</keyword>
<evidence type="ECO:0000313" key="3">
    <source>
        <dbReference type="Proteomes" id="UP000001732"/>
    </source>
</evidence>
<dbReference type="RefSeq" id="WP_012543838.1">
    <property type="nucleotide sequence ID" value="NC_011295.1"/>
</dbReference>
<dbReference type="EMBL" id="CP001145">
    <property type="protein sequence ID" value="ACI17186.1"/>
    <property type="molecule type" value="Genomic_DNA"/>
</dbReference>
<evidence type="ECO:0000256" key="1">
    <source>
        <dbReference type="SAM" id="Phobius"/>
    </source>
</evidence>
<gene>
    <name evidence="2" type="ordered locus">COPRO5265_1554</name>
</gene>
<proteinExistence type="predicted"/>
<feature type="transmembrane region" description="Helical" evidence="1">
    <location>
        <begin position="215"/>
        <end position="232"/>
    </location>
</feature>
<feature type="transmembrane region" description="Helical" evidence="1">
    <location>
        <begin position="191"/>
        <end position="209"/>
    </location>
</feature>
<keyword evidence="3" id="KW-1185">Reference proteome</keyword>
<feature type="transmembrane region" description="Helical" evidence="1">
    <location>
        <begin position="65"/>
        <end position="82"/>
    </location>
</feature>
<name>B5Y6D2_COPPD</name>
<feature type="transmembrane region" description="Helical" evidence="1">
    <location>
        <begin position="244"/>
        <end position="267"/>
    </location>
</feature>
<protein>
    <submittedName>
        <fullName evidence="2">Uncharacterized protein</fullName>
    </submittedName>
</protein>
<organism evidence="2 3">
    <name type="scientific">Coprothermobacter proteolyticus (strain ATCC 35245 / DSM 5265 / OCM 4 / BT)</name>
    <dbReference type="NCBI Taxonomy" id="309798"/>
    <lineage>
        <taxon>Bacteria</taxon>
        <taxon>Pseudomonadati</taxon>
        <taxon>Coprothermobacterota</taxon>
        <taxon>Coprothermobacteria</taxon>
        <taxon>Coprothermobacterales</taxon>
        <taxon>Coprothermobacteraceae</taxon>
        <taxon>Coprothermobacter</taxon>
    </lineage>
</organism>
<feature type="transmembrane region" description="Helical" evidence="1">
    <location>
        <begin position="7"/>
        <end position="32"/>
    </location>
</feature>
<reference evidence="3" key="1">
    <citation type="submission" date="2008-08" db="EMBL/GenBank/DDBJ databases">
        <title>The complete genome sequence of Coprothermobacter proteolyticus strain ATCC 5245 / DSM 5265 / BT.</title>
        <authorList>
            <person name="Dodson R.J."/>
            <person name="Durkin A.S."/>
            <person name="Wu M."/>
            <person name="Eisen J."/>
            <person name="Sutton G."/>
        </authorList>
    </citation>
    <scope>NUCLEOTIDE SEQUENCE [LARGE SCALE GENOMIC DNA]</scope>
    <source>
        <strain evidence="3">ATCC 35245 / DSM 5265 / OCM 4 / BT</strain>
    </source>
</reference>
<dbReference type="HOGENOM" id="CLU_955496_0_0_9"/>
<evidence type="ECO:0000313" key="2">
    <source>
        <dbReference type="EMBL" id="ACI17186.1"/>
    </source>
</evidence>
<dbReference type="AlphaFoldDB" id="B5Y6D2"/>
<accession>B5Y6D2</accession>
<keyword evidence="1" id="KW-0812">Transmembrane</keyword>
<feature type="transmembrane region" description="Helical" evidence="1">
    <location>
        <begin position="273"/>
        <end position="290"/>
    </location>
</feature>
<feature type="transmembrane region" description="Helical" evidence="1">
    <location>
        <begin position="166"/>
        <end position="184"/>
    </location>
</feature>
<feature type="transmembrane region" description="Helical" evidence="1">
    <location>
        <begin position="38"/>
        <end position="58"/>
    </location>
</feature>